<proteinExistence type="predicted"/>
<dbReference type="RefSeq" id="WP_230989130.1">
    <property type="nucleotide sequence ID" value="NZ_AP023368.1"/>
</dbReference>
<name>A0A7M3S9E0_9FIRM</name>
<reference evidence="1 2" key="1">
    <citation type="submission" date="2020-08" db="EMBL/GenBank/DDBJ databases">
        <title>Draft genome sequencing of an Anaerocolumna strain isolated from anoxic soil subjected to BSD treatment.</title>
        <authorList>
            <person name="Uek A."/>
            <person name="Tonouchi A."/>
        </authorList>
    </citation>
    <scope>NUCLEOTIDE SEQUENCE [LARGE SCALE GENOMIC DNA]</scope>
    <source>
        <strain evidence="1 2">CTTW</strain>
    </source>
</reference>
<reference evidence="1 2" key="2">
    <citation type="submission" date="2020-08" db="EMBL/GenBank/DDBJ databases">
        <authorList>
            <person name="Ueki A."/>
            <person name="Tonouchi A."/>
        </authorList>
    </citation>
    <scope>NUCLEOTIDE SEQUENCE [LARGE SCALE GENOMIC DNA]</scope>
    <source>
        <strain evidence="1 2">CTTW</strain>
    </source>
</reference>
<protein>
    <submittedName>
        <fullName evidence="1">Uncharacterized protein</fullName>
    </submittedName>
</protein>
<keyword evidence="2" id="KW-1185">Reference proteome</keyword>
<dbReference type="Proteomes" id="UP000515703">
    <property type="component" value="Chromosome"/>
</dbReference>
<dbReference type="AlphaFoldDB" id="A0A7M3S9E0"/>
<dbReference type="EMBL" id="AP023368">
    <property type="protein sequence ID" value="BCK01208.1"/>
    <property type="molecule type" value="Genomic_DNA"/>
</dbReference>
<gene>
    <name evidence="1" type="ORF">bsdcttw_42480</name>
</gene>
<evidence type="ECO:0000313" key="2">
    <source>
        <dbReference type="Proteomes" id="UP000515703"/>
    </source>
</evidence>
<evidence type="ECO:0000313" key="1">
    <source>
        <dbReference type="EMBL" id="BCK01208.1"/>
    </source>
</evidence>
<organism evidence="1 2">
    <name type="scientific">Anaerocolumna chitinilytica</name>
    <dbReference type="NCBI Taxonomy" id="1727145"/>
    <lineage>
        <taxon>Bacteria</taxon>
        <taxon>Bacillati</taxon>
        <taxon>Bacillota</taxon>
        <taxon>Clostridia</taxon>
        <taxon>Lachnospirales</taxon>
        <taxon>Lachnospiraceae</taxon>
        <taxon>Anaerocolumna</taxon>
    </lineage>
</organism>
<sequence>MSLRKKVIMDVNADPYTGCSFEEGNIIYIPESGPYIPRPRDKKGRINYLEKLV</sequence>
<dbReference type="KEGG" id="acht:bsdcttw_42480"/>
<accession>A0A7M3S9E0</accession>